<comment type="similarity">
    <text evidence="3">Belongs to the Cu-Zn superoxide dismutase family.</text>
</comment>
<organism evidence="14 15">
    <name type="scientific">Pyrocoelia pectoralis</name>
    <dbReference type="NCBI Taxonomy" id="417401"/>
    <lineage>
        <taxon>Eukaryota</taxon>
        <taxon>Metazoa</taxon>
        <taxon>Ecdysozoa</taxon>
        <taxon>Arthropoda</taxon>
        <taxon>Hexapoda</taxon>
        <taxon>Insecta</taxon>
        <taxon>Pterygota</taxon>
        <taxon>Neoptera</taxon>
        <taxon>Endopterygota</taxon>
        <taxon>Coleoptera</taxon>
        <taxon>Polyphaga</taxon>
        <taxon>Elateriformia</taxon>
        <taxon>Elateroidea</taxon>
        <taxon>Lampyridae</taxon>
        <taxon>Lampyrinae</taxon>
        <taxon>Pyrocoelia</taxon>
    </lineage>
</organism>
<evidence type="ECO:0000256" key="9">
    <source>
        <dbReference type="ARBA" id="ARBA00023008"/>
    </source>
</evidence>
<sequence length="210" mass="22513">MWKLLIITIIVYVQLALGDLYHGRPLFIKSYPAIPHIQSDLYEIYQEPYGYEINSIGAVAVLQGEGESSVKGEITFTQRQPPVGPVLVKGNITGLPPGKHGFHIYQAGDLRNGCEKLGGHFNPFLLQHGGPKDPLRHVGDLGNIEAKDDGKVEVEFVDPLLSLIGGGRSIVGRALVITENEDDLGRGASAESVSTGNSGKPIACGVIAYT</sequence>
<feature type="domain" description="Superoxide dismutase copper/zinc binding" evidence="13">
    <location>
        <begin position="70"/>
        <end position="207"/>
    </location>
</feature>
<evidence type="ECO:0000256" key="12">
    <source>
        <dbReference type="SAM" id="SignalP"/>
    </source>
</evidence>
<keyword evidence="10" id="KW-1015">Disulfide bond</keyword>
<evidence type="ECO:0000313" key="14">
    <source>
        <dbReference type="EMBL" id="KAK5645503.1"/>
    </source>
</evidence>
<evidence type="ECO:0000256" key="11">
    <source>
        <dbReference type="ARBA" id="ARBA00049204"/>
    </source>
</evidence>
<dbReference type="FunFam" id="2.60.40.200:FF:000003">
    <property type="entry name" value="Superoxide dismutase [Cu-Zn], chloroplastic"/>
    <property type="match status" value="1"/>
</dbReference>
<dbReference type="EMBL" id="JAVRBK010000004">
    <property type="protein sequence ID" value="KAK5645503.1"/>
    <property type="molecule type" value="Genomic_DNA"/>
</dbReference>
<keyword evidence="9" id="KW-0186">Copper</keyword>
<evidence type="ECO:0000256" key="7">
    <source>
        <dbReference type="ARBA" id="ARBA00022862"/>
    </source>
</evidence>
<comment type="catalytic activity">
    <reaction evidence="11">
        <text>2 superoxide + 2 H(+) = H2O2 + O2</text>
        <dbReference type="Rhea" id="RHEA:20696"/>
        <dbReference type="ChEBI" id="CHEBI:15378"/>
        <dbReference type="ChEBI" id="CHEBI:15379"/>
        <dbReference type="ChEBI" id="CHEBI:16240"/>
        <dbReference type="ChEBI" id="CHEBI:18421"/>
        <dbReference type="EC" id="1.15.1.1"/>
    </reaction>
</comment>
<evidence type="ECO:0000259" key="13">
    <source>
        <dbReference type="Pfam" id="PF00080"/>
    </source>
</evidence>
<evidence type="ECO:0000256" key="1">
    <source>
        <dbReference type="ARBA" id="ARBA00001935"/>
    </source>
</evidence>
<keyword evidence="15" id="KW-1185">Reference proteome</keyword>
<dbReference type="InterPro" id="IPR036423">
    <property type="entry name" value="SOD-like_Cu/Zn_dom_sf"/>
</dbReference>
<dbReference type="Pfam" id="PF00080">
    <property type="entry name" value="Sod_Cu"/>
    <property type="match status" value="1"/>
</dbReference>
<evidence type="ECO:0000256" key="8">
    <source>
        <dbReference type="ARBA" id="ARBA00023002"/>
    </source>
</evidence>
<dbReference type="PRINTS" id="PR00068">
    <property type="entry name" value="CUZNDISMTASE"/>
</dbReference>
<keyword evidence="5" id="KW-0479">Metal-binding</keyword>
<evidence type="ECO:0000256" key="4">
    <source>
        <dbReference type="ARBA" id="ARBA00012682"/>
    </source>
</evidence>
<dbReference type="PANTHER" id="PTHR10003">
    <property type="entry name" value="SUPEROXIDE DISMUTASE CU-ZN -RELATED"/>
    <property type="match status" value="1"/>
</dbReference>
<keyword evidence="8" id="KW-0560">Oxidoreductase</keyword>
<dbReference type="InterPro" id="IPR024134">
    <property type="entry name" value="SOD_Cu/Zn_/chaperone"/>
</dbReference>
<evidence type="ECO:0000256" key="2">
    <source>
        <dbReference type="ARBA" id="ARBA00001947"/>
    </source>
</evidence>
<dbReference type="Gene3D" id="2.60.40.200">
    <property type="entry name" value="Superoxide dismutase, copper/zinc binding domain"/>
    <property type="match status" value="1"/>
</dbReference>
<keyword evidence="6" id="KW-0862">Zinc</keyword>
<dbReference type="GO" id="GO:0004784">
    <property type="term" value="F:superoxide dismutase activity"/>
    <property type="evidence" value="ECO:0007669"/>
    <property type="project" value="UniProtKB-EC"/>
</dbReference>
<comment type="cofactor">
    <cofactor evidence="1">
        <name>Cu cation</name>
        <dbReference type="ChEBI" id="CHEBI:23378"/>
    </cofactor>
</comment>
<accession>A0AAN7ZPA1</accession>
<name>A0AAN7ZPA1_9COLE</name>
<gene>
    <name evidence="14" type="ORF">RI129_006803</name>
</gene>
<evidence type="ECO:0000256" key="10">
    <source>
        <dbReference type="ARBA" id="ARBA00023157"/>
    </source>
</evidence>
<evidence type="ECO:0000256" key="6">
    <source>
        <dbReference type="ARBA" id="ARBA00022833"/>
    </source>
</evidence>
<dbReference type="Proteomes" id="UP001329430">
    <property type="component" value="Chromosome 4"/>
</dbReference>
<dbReference type="AlphaFoldDB" id="A0AAN7ZPA1"/>
<protein>
    <recommendedName>
        <fullName evidence="4">superoxide dismutase</fullName>
        <ecNumber evidence="4">1.15.1.1</ecNumber>
    </recommendedName>
</protein>
<reference evidence="14 15" key="1">
    <citation type="journal article" date="2024" name="Insects">
        <title>An Improved Chromosome-Level Genome Assembly of the Firefly Pyrocoelia pectoralis.</title>
        <authorList>
            <person name="Fu X."/>
            <person name="Meyer-Rochow V.B."/>
            <person name="Ballantyne L."/>
            <person name="Zhu X."/>
        </authorList>
    </citation>
    <scope>NUCLEOTIDE SEQUENCE [LARGE SCALE GENOMIC DNA]</scope>
    <source>
        <strain evidence="14">XCY_ONT2</strain>
    </source>
</reference>
<dbReference type="InterPro" id="IPR001424">
    <property type="entry name" value="SOD_Cu_Zn_dom"/>
</dbReference>
<evidence type="ECO:0000313" key="15">
    <source>
        <dbReference type="Proteomes" id="UP001329430"/>
    </source>
</evidence>
<evidence type="ECO:0000256" key="5">
    <source>
        <dbReference type="ARBA" id="ARBA00022723"/>
    </source>
</evidence>
<keyword evidence="12" id="KW-0732">Signal</keyword>
<dbReference type="CDD" id="cd00305">
    <property type="entry name" value="Cu-Zn_Superoxide_Dismutase"/>
    <property type="match status" value="1"/>
</dbReference>
<dbReference type="SUPFAM" id="SSF49329">
    <property type="entry name" value="Cu,Zn superoxide dismutase-like"/>
    <property type="match status" value="1"/>
</dbReference>
<keyword evidence="7" id="KW-0049">Antioxidant</keyword>
<comment type="caution">
    <text evidence="14">The sequence shown here is derived from an EMBL/GenBank/DDBJ whole genome shotgun (WGS) entry which is preliminary data.</text>
</comment>
<evidence type="ECO:0000256" key="3">
    <source>
        <dbReference type="ARBA" id="ARBA00010457"/>
    </source>
</evidence>
<feature type="chain" id="PRO_5043047834" description="superoxide dismutase" evidence="12">
    <location>
        <begin position="19"/>
        <end position="210"/>
    </location>
</feature>
<dbReference type="EC" id="1.15.1.1" evidence="4"/>
<comment type="cofactor">
    <cofactor evidence="2">
        <name>Zn(2+)</name>
        <dbReference type="ChEBI" id="CHEBI:29105"/>
    </cofactor>
</comment>
<proteinExistence type="inferred from homology"/>
<dbReference type="GO" id="GO:0005507">
    <property type="term" value="F:copper ion binding"/>
    <property type="evidence" value="ECO:0007669"/>
    <property type="project" value="InterPro"/>
</dbReference>
<feature type="signal peptide" evidence="12">
    <location>
        <begin position="1"/>
        <end position="18"/>
    </location>
</feature>